<accession>A0ABV8PH48</accession>
<dbReference type="Gene3D" id="3.10.450.50">
    <property type="match status" value="1"/>
</dbReference>
<evidence type="ECO:0000313" key="2">
    <source>
        <dbReference type="EMBL" id="MFC4219333.1"/>
    </source>
</evidence>
<dbReference type="EMBL" id="JBHSCL010000004">
    <property type="protein sequence ID" value="MFC4219333.1"/>
    <property type="molecule type" value="Genomic_DNA"/>
</dbReference>
<sequence>MKNMLFIFCLLPAALWSQYDFEPSLEHPYGLPNPKAPAELLDFAPLIGECNCTSQSRKADQTWAEPVNMIWRFKYIMNGMGIQDETLKEDGTYSGSIRQFIPDSTRWYVHYYSFPRVSTTLPSWEGNKTKDGKIVLYREQKAPNGTDGFYRLTFYDIADSGFKWIGEWVDKTESVVFPTWKIDCTNGKVNHGNEVEKAKIITATKTFSKAYINGDFETMANSYTVDAKIFPNNADIISGREAIKERWMMGAGTKIVHHKIIPEEITFLGDYAHDYGYFEGKSENKEGSIDNWKGKYVVVWKKENGNWKMYLDIWNQIRD</sequence>
<dbReference type="InterPro" id="IPR032710">
    <property type="entry name" value="NTF2-like_dom_sf"/>
</dbReference>
<comment type="caution">
    <text evidence="2">The sequence shown here is derived from an EMBL/GenBank/DDBJ whole genome shotgun (WGS) entry which is preliminary data.</text>
</comment>
<keyword evidence="3" id="KW-1185">Reference proteome</keyword>
<dbReference type="SUPFAM" id="SSF54427">
    <property type="entry name" value="NTF2-like"/>
    <property type="match status" value="1"/>
</dbReference>
<name>A0ABV8PH48_9FLAO</name>
<protein>
    <submittedName>
        <fullName evidence="2">YybH family protein</fullName>
    </submittedName>
</protein>
<dbReference type="RefSeq" id="WP_379762724.1">
    <property type="nucleotide sequence ID" value="NZ_JBHSCL010000004.1"/>
</dbReference>
<reference evidence="3" key="1">
    <citation type="journal article" date="2019" name="Int. J. Syst. Evol. Microbiol.">
        <title>The Global Catalogue of Microorganisms (GCM) 10K type strain sequencing project: providing services to taxonomists for standard genome sequencing and annotation.</title>
        <authorList>
            <consortium name="The Broad Institute Genomics Platform"/>
            <consortium name="The Broad Institute Genome Sequencing Center for Infectious Disease"/>
            <person name="Wu L."/>
            <person name="Ma J."/>
        </authorList>
    </citation>
    <scope>NUCLEOTIDE SEQUENCE [LARGE SCALE GENOMIC DNA]</scope>
    <source>
        <strain evidence="3">CGMCC 1.15774</strain>
    </source>
</reference>
<dbReference type="Proteomes" id="UP001595841">
    <property type="component" value="Unassembled WGS sequence"/>
</dbReference>
<dbReference type="Pfam" id="PF14534">
    <property type="entry name" value="DUF4440"/>
    <property type="match status" value="1"/>
</dbReference>
<gene>
    <name evidence="2" type="ORF">ACFOWS_04275</name>
</gene>
<proteinExistence type="predicted"/>
<organism evidence="2 3">
    <name type="scientific">Flagellimonas marina</name>
    <dbReference type="NCBI Taxonomy" id="1775168"/>
    <lineage>
        <taxon>Bacteria</taxon>
        <taxon>Pseudomonadati</taxon>
        <taxon>Bacteroidota</taxon>
        <taxon>Flavobacteriia</taxon>
        <taxon>Flavobacteriales</taxon>
        <taxon>Flavobacteriaceae</taxon>
        <taxon>Flagellimonas</taxon>
    </lineage>
</organism>
<dbReference type="InterPro" id="IPR027843">
    <property type="entry name" value="DUF4440"/>
</dbReference>
<feature type="domain" description="DUF4440" evidence="1">
    <location>
        <begin position="202"/>
        <end position="309"/>
    </location>
</feature>
<evidence type="ECO:0000259" key="1">
    <source>
        <dbReference type="Pfam" id="PF14534"/>
    </source>
</evidence>
<evidence type="ECO:0000313" key="3">
    <source>
        <dbReference type="Proteomes" id="UP001595841"/>
    </source>
</evidence>